<sequence length="93" mass="10720">MHSNELPKVKFTLTRFREGYDLADVDAFLERLRDTLSQWESGRPGVILSAEVVEKRFAVTKFRNGYDQDQVDNFLDEATITLAGYEKNQTPGY</sequence>
<evidence type="ECO:0008006" key="3">
    <source>
        <dbReference type="Google" id="ProtNLM"/>
    </source>
</evidence>
<proteinExistence type="predicted"/>
<protein>
    <recommendedName>
        <fullName evidence="3">Cell wall synthesis protein Wag31</fullName>
    </recommendedName>
</protein>
<evidence type="ECO:0000313" key="1">
    <source>
        <dbReference type="EMBL" id="ALO66120.1"/>
    </source>
</evidence>
<dbReference type="OrthoDB" id="9815492at2"/>
<accession>A0A0S2LXS5</accession>
<dbReference type="AlphaFoldDB" id="A0A0S2LXS5"/>
<dbReference type="Proteomes" id="UP000059574">
    <property type="component" value="Chromosome"/>
</dbReference>
<dbReference type="InterPro" id="IPR019933">
    <property type="entry name" value="DivIVA_domain"/>
</dbReference>
<reference evidence="1 2" key="2">
    <citation type="journal article" date="2016" name="J. Biotechnol.">
        <title>Complete genome sequence of Arthrobacter alpinus ERGS4:06, a yellow pigmented bacterium tolerant to cold and radiations isolated from Sikkim Himalaya.</title>
        <authorList>
            <person name="Kumar R."/>
            <person name="Singh D."/>
            <person name="Swarnkar M.K."/>
            <person name="Singh A.K."/>
            <person name="Kumar S."/>
        </authorList>
    </citation>
    <scope>NUCLEOTIDE SEQUENCE [LARGE SCALE GENOMIC DNA]</scope>
    <source>
        <strain evidence="1 2">ERGS4:06</strain>
    </source>
</reference>
<dbReference type="NCBIfam" id="TIGR03544">
    <property type="entry name" value="DivI1A_domain"/>
    <property type="match status" value="2"/>
</dbReference>
<evidence type="ECO:0000313" key="2">
    <source>
        <dbReference type="Proteomes" id="UP000059574"/>
    </source>
</evidence>
<dbReference type="EMBL" id="CP013200">
    <property type="protein sequence ID" value="ALO66120.1"/>
    <property type="molecule type" value="Genomic_DNA"/>
</dbReference>
<dbReference type="Gene3D" id="6.10.250.660">
    <property type="match status" value="2"/>
</dbReference>
<reference evidence="2" key="1">
    <citation type="submission" date="2015-11" db="EMBL/GenBank/DDBJ databases">
        <authorList>
            <person name="Kumar R."/>
            <person name="Singh D."/>
            <person name="Swarnkar M.K."/>
            <person name="Singh A.K."/>
            <person name="Kumar S."/>
        </authorList>
    </citation>
    <scope>NUCLEOTIDE SEQUENCE [LARGE SCALE GENOMIC DNA]</scope>
    <source>
        <strain evidence="2">ERGS4:06</strain>
    </source>
</reference>
<name>A0A0S2LXS5_9MICC</name>
<gene>
    <name evidence="1" type="ORF">AS189_05955</name>
</gene>
<organism evidence="1 2">
    <name type="scientific">Arthrobacter alpinus</name>
    <dbReference type="NCBI Taxonomy" id="656366"/>
    <lineage>
        <taxon>Bacteria</taxon>
        <taxon>Bacillati</taxon>
        <taxon>Actinomycetota</taxon>
        <taxon>Actinomycetes</taxon>
        <taxon>Micrococcales</taxon>
        <taxon>Micrococcaceae</taxon>
        <taxon>Arthrobacter</taxon>
    </lineage>
</organism>
<dbReference type="RefSeq" id="WP_062286742.1">
    <property type="nucleotide sequence ID" value="NZ_CP013200.1"/>
</dbReference>